<feature type="coiled-coil region" evidence="1">
    <location>
        <begin position="2"/>
        <end position="64"/>
    </location>
</feature>
<proteinExistence type="predicted"/>
<organism evidence="2 3">
    <name type="scientific">Aromatoleum toluvorans</name>
    <dbReference type="NCBI Taxonomy" id="92002"/>
    <lineage>
        <taxon>Bacteria</taxon>
        <taxon>Pseudomonadati</taxon>
        <taxon>Pseudomonadota</taxon>
        <taxon>Betaproteobacteria</taxon>
        <taxon>Rhodocyclales</taxon>
        <taxon>Rhodocyclaceae</taxon>
        <taxon>Aromatoleum</taxon>
    </lineage>
</organism>
<keyword evidence="3" id="KW-1185">Reference proteome</keyword>
<dbReference type="InterPro" id="IPR007420">
    <property type="entry name" value="DUF465"/>
</dbReference>
<dbReference type="Pfam" id="PF04325">
    <property type="entry name" value="DUF465"/>
    <property type="match status" value="1"/>
</dbReference>
<accession>A0ABX1PW95</accession>
<sequence>MTEEAFDQVTSLQIRLTELRNEHRDLDDAISRLQDSPQEDELLLRRLKKRKLALKDRIAVIQRMLDPNELA</sequence>
<dbReference type="Proteomes" id="UP000623795">
    <property type="component" value="Unassembled WGS sequence"/>
</dbReference>
<gene>
    <name evidence="2" type="ORF">GPA22_06765</name>
</gene>
<evidence type="ECO:0000256" key="1">
    <source>
        <dbReference type="SAM" id="Coils"/>
    </source>
</evidence>
<dbReference type="Gene3D" id="6.10.280.50">
    <property type="match status" value="1"/>
</dbReference>
<comment type="caution">
    <text evidence="2">The sequence shown here is derived from an EMBL/GenBank/DDBJ whole genome shotgun (WGS) entry which is preliminary data.</text>
</comment>
<protein>
    <submittedName>
        <fullName evidence="2">DUF465 domain-containing protein</fullName>
    </submittedName>
</protein>
<evidence type="ECO:0000313" key="3">
    <source>
        <dbReference type="Proteomes" id="UP000623795"/>
    </source>
</evidence>
<keyword evidence="1" id="KW-0175">Coiled coil</keyword>
<dbReference type="InterPro" id="IPR038444">
    <property type="entry name" value="DUF465_sf"/>
</dbReference>
<dbReference type="EMBL" id="WTVN01000007">
    <property type="protein sequence ID" value="NMG43435.1"/>
    <property type="molecule type" value="Genomic_DNA"/>
</dbReference>
<dbReference type="RefSeq" id="WP_169255344.1">
    <property type="nucleotide sequence ID" value="NZ_WTVN01000007.1"/>
</dbReference>
<reference evidence="2 3" key="1">
    <citation type="submission" date="2019-12" db="EMBL/GenBank/DDBJ databases">
        <title>Comparative genomics gives insights into the taxonomy of the Azoarcus-Aromatoleum group and reveals separate origins of nif in the plant-associated Azoarcus and non-plant-associated Aromatoleum sub-groups.</title>
        <authorList>
            <person name="Lafos M."/>
            <person name="Maluk M."/>
            <person name="Batista M."/>
            <person name="Junghare M."/>
            <person name="Carmona M."/>
            <person name="Faoro H."/>
            <person name="Cruz L.M."/>
            <person name="Battistoni F."/>
            <person name="De Souza E."/>
            <person name="Pedrosa F."/>
            <person name="Chen W.-M."/>
            <person name="Poole P.S."/>
            <person name="Dixon R.A."/>
            <person name="James E.K."/>
        </authorList>
    </citation>
    <scope>NUCLEOTIDE SEQUENCE [LARGE SCALE GENOMIC DNA]</scope>
    <source>
        <strain evidence="2 3">Td21</strain>
    </source>
</reference>
<name>A0ABX1PW95_9RHOO</name>
<evidence type="ECO:0000313" key="2">
    <source>
        <dbReference type="EMBL" id="NMG43435.1"/>
    </source>
</evidence>